<dbReference type="Pfam" id="PF05036">
    <property type="entry name" value="SPOR"/>
    <property type="match status" value="1"/>
</dbReference>
<evidence type="ECO:0000256" key="4">
    <source>
        <dbReference type="HAMAP-Rule" id="MF_02071"/>
    </source>
</evidence>
<organism evidence="7">
    <name type="scientific">uncultured Desulfobacterium sp</name>
    <dbReference type="NCBI Taxonomy" id="201089"/>
    <lineage>
        <taxon>Bacteria</taxon>
        <taxon>Pseudomonadati</taxon>
        <taxon>Thermodesulfobacteriota</taxon>
        <taxon>Desulfobacteria</taxon>
        <taxon>Desulfobacterales</taxon>
        <taxon>Desulfobacteriaceae</taxon>
        <taxon>Desulfobacterium</taxon>
        <taxon>environmental samples</taxon>
    </lineage>
</organism>
<evidence type="ECO:0000259" key="6">
    <source>
        <dbReference type="PROSITE" id="PS51724"/>
    </source>
</evidence>
<proteinExistence type="inferred from homology"/>
<gene>
    <name evidence="4" type="primary">rlpA</name>
    <name evidence="7" type="ORF">N47_J01670</name>
</gene>
<keyword evidence="7" id="KW-0449">Lipoprotein</keyword>
<sequence>MLFSCSGGRQPVSISTKYPPPTGYPKPYQVFGKWYQPIPDSKGYHERGTASWYGEDFHGKKTSNGETYNMHDMTAAHKTLPLGTIVKVLNLDTNKEIIVRVNDRGPFVKDRIIDLSHEAAKRIGIVGPGTGSVEIAAIGQEVQSETDQAALLDYYSGNFTFQVGSFADKSNAERLKAKLEQKYKNAHINVFDDGNRIYYRVRVGLCSKLEDTAKYEKILTKDGYAGVITIAE</sequence>
<dbReference type="GO" id="GO:0042834">
    <property type="term" value="F:peptidoglycan binding"/>
    <property type="evidence" value="ECO:0007669"/>
    <property type="project" value="InterPro"/>
</dbReference>
<reference evidence="7" key="1">
    <citation type="journal article" date="2011" name="Environ. Microbiol.">
        <title>Genomic insights into the metabolic potential of the polycyclic aromatic hydrocarbon degrading sulfate-reducing Deltaproteobacterium N47.</title>
        <authorList>
            <person name="Bergmann F."/>
            <person name="Selesi D."/>
            <person name="Weinmaier T."/>
            <person name="Tischler P."/>
            <person name="Rattei T."/>
            <person name="Meckenstock R.U."/>
        </authorList>
    </citation>
    <scope>NUCLEOTIDE SEQUENCE</scope>
</reference>
<accession>E1YF42</accession>
<dbReference type="InterPro" id="IPR012997">
    <property type="entry name" value="RplA"/>
</dbReference>
<dbReference type="PANTHER" id="PTHR34183">
    <property type="entry name" value="ENDOLYTIC PEPTIDOGLYCAN TRANSGLYCOSYLASE RLPA"/>
    <property type="match status" value="1"/>
</dbReference>
<name>E1YF42_9BACT</name>
<dbReference type="EMBL" id="FR695872">
    <property type="protein sequence ID" value="CBX29186.1"/>
    <property type="molecule type" value="Genomic_DNA"/>
</dbReference>
<dbReference type="SUPFAM" id="SSF50685">
    <property type="entry name" value="Barwin-like endoglucanases"/>
    <property type="match status" value="1"/>
</dbReference>
<keyword evidence="2 4" id="KW-0456">Lyase</keyword>
<dbReference type="EC" id="4.2.2.-" evidence="4"/>
<feature type="domain" description="SPOR" evidence="6">
    <location>
        <begin position="153"/>
        <end position="232"/>
    </location>
</feature>
<dbReference type="Pfam" id="PF03330">
    <property type="entry name" value="DPBB_1"/>
    <property type="match status" value="1"/>
</dbReference>
<dbReference type="Gene3D" id="3.30.70.1070">
    <property type="entry name" value="Sporulation related repeat"/>
    <property type="match status" value="1"/>
</dbReference>
<dbReference type="InterPro" id="IPR034718">
    <property type="entry name" value="RlpA"/>
</dbReference>
<comment type="similarity">
    <text evidence="4 5">Belongs to the RlpA family.</text>
</comment>
<dbReference type="InterPro" id="IPR036680">
    <property type="entry name" value="SPOR-like_sf"/>
</dbReference>
<evidence type="ECO:0000256" key="3">
    <source>
        <dbReference type="ARBA" id="ARBA00023316"/>
    </source>
</evidence>
<dbReference type="GO" id="GO:0071555">
    <property type="term" value="P:cell wall organization"/>
    <property type="evidence" value="ECO:0007669"/>
    <property type="project" value="UniProtKB-KW"/>
</dbReference>
<dbReference type="PANTHER" id="PTHR34183:SF1">
    <property type="entry name" value="ENDOLYTIC PEPTIDOGLYCAN TRANSGLYCOSYLASE RLPA"/>
    <property type="match status" value="1"/>
</dbReference>
<keyword evidence="3 4" id="KW-0961">Cell wall biogenesis/degradation</keyword>
<dbReference type="GO" id="GO:0000270">
    <property type="term" value="P:peptidoglycan metabolic process"/>
    <property type="evidence" value="ECO:0007669"/>
    <property type="project" value="UniProtKB-UniRule"/>
</dbReference>
<keyword evidence="1" id="KW-0732">Signal</keyword>
<dbReference type="SUPFAM" id="SSF110997">
    <property type="entry name" value="Sporulation related repeat"/>
    <property type="match status" value="1"/>
</dbReference>
<dbReference type="GO" id="GO:0008932">
    <property type="term" value="F:lytic endotransglycosylase activity"/>
    <property type="evidence" value="ECO:0007669"/>
    <property type="project" value="UniProtKB-UniRule"/>
</dbReference>
<dbReference type="Gene3D" id="2.40.40.10">
    <property type="entry name" value="RlpA-like domain"/>
    <property type="match status" value="1"/>
</dbReference>
<evidence type="ECO:0000256" key="1">
    <source>
        <dbReference type="ARBA" id="ARBA00022729"/>
    </source>
</evidence>
<dbReference type="CDD" id="cd22268">
    <property type="entry name" value="DPBB_RlpA-like"/>
    <property type="match status" value="1"/>
</dbReference>
<protein>
    <recommendedName>
        <fullName evidence="4">Probable endolytic peptidoglycan transglycosylase RlpA</fullName>
        <ecNumber evidence="4">4.2.2.-</ecNumber>
    </recommendedName>
</protein>
<dbReference type="AlphaFoldDB" id="E1YF42"/>
<dbReference type="InterPro" id="IPR036908">
    <property type="entry name" value="RlpA-like_sf"/>
</dbReference>
<dbReference type="HAMAP" id="MF_02071">
    <property type="entry name" value="RlpA"/>
    <property type="match status" value="1"/>
</dbReference>
<dbReference type="PROSITE" id="PS51724">
    <property type="entry name" value="SPOR"/>
    <property type="match status" value="1"/>
</dbReference>
<evidence type="ECO:0000256" key="5">
    <source>
        <dbReference type="RuleBase" id="RU003495"/>
    </source>
</evidence>
<comment type="function">
    <text evidence="4">Lytic transglycosylase with a strong preference for naked glycan strands that lack stem peptides.</text>
</comment>
<evidence type="ECO:0000313" key="7">
    <source>
        <dbReference type="EMBL" id="CBX29186.1"/>
    </source>
</evidence>
<dbReference type="NCBIfam" id="TIGR00413">
    <property type="entry name" value="rlpA"/>
    <property type="match status" value="1"/>
</dbReference>
<evidence type="ECO:0000256" key="2">
    <source>
        <dbReference type="ARBA" id="ARBA00023239"/>
    </source>
</evidence>
<dbReference type="InterPro" id="IPR007730">
    <property type="entry name" value="SPOR-like_dom"/>
</dbReference>
<dbReference type="InterPro" id="IPR009009">
    <property type="entry name" value="RlpA-like_DPBB"/>
</dbReference>